<comment type="caution">
    <text evidence="4">The sequence shown here is derived from an EMBL/GenBank/DDBJ whole genome shotgun (WGS) entry which is preliminary data.</text>
</comment>
<organism evidence="4 5">
    <name type="scientific">Rhizoctonia solani</name>
    <dbReference type="NCBI Taxonomy" id="456999"/>
    <lineage>
        <taxon>Eukaryota</taxon>
        <taxon>Fungi</taxon>
        <taxon>Dikarya</taxon>
        <taxon>Basidiomycota</taxon>
        <taxon>Agaricomycotina</taxon>
        <taxon>Agaricomycetes</taxon>
        <taxon>Cantharellales</taxon>
        <taxon>Ceratobasidiaceae</taxon>
        <taxon>Rhizoctonia</taxon>
    </lineage>
</organism>
<gene>
    <name evidence="4" type="ORF">RHS03_00266</name>
</gene>
<evidence type="ECO:0000259" key="3">
    <source>
        <dbReference type="Pfam" id="PF06283"/>
    </source>
</evidence>
<name>A0A8H7I4F4_9AGAM</name>
<feature type="compositionally biased region" description="Low complexity" evidence="1">
    <location>
        <begin position="318"/>
        <end position="338"/>
    </location>
</feature>
<keyword evidence="4" id="KW-0808">Transferase</keyword>
<feature type="signal peptide" evidence="2">
    <location>
        <begin position="1"/>
        <end position="18"/>
    </location>
</feature>
<keyword evidence="4" id="KW-0315">Glutamine amidotransferase</keyword>
<feature type="chain" id="PRO_5034501373" evidence="2">
    <location>
        <begin position="19"/>
        <end position="675"/>
    </location>
</feature>
<dbReference type="SUPFAM" id="SSF52317">
    <property type="entry name" value="Class I glutamine amidotransferase-like"/>
    <property type="match status" value="2"/>
</dbReference>
<dbReference type="PANTHER" id="PTHR40469">
    <property type="entry name" value="SECRETED GLYCOSYL HYDROLASE"/>
    <property type="match status" value="1"/>
</dbReference>
<proteinExistence type="predicted"/>
<dbReference type="OrthoDB" id="3482285at2759"/>
<dbReference type="Gene3D" id="3.40.50.880">
    <property type="match status" value="2"/>
</dbReference>
<evidence type="ECO:0000256" key="2">
    <source>
        <dbReference type="SAM" id="SignalP"/>
    </source>
</evidence>
<dbReference type="GO" id="GO:0016740">
    <property type="term" value="F:transferase activity"/>
    <property type="evidence" value="ECO:0007669"/>
    <property type="project" value="UniProtKB-KW"/>
</dbReference>
<evidence type="ECO:0000313" key="5">
    <source>
        <dbReference type="Proteomes" id="UP000602905"/>
    </source>
</evidence>
<evidence type="ECO:0000313" key="4">
    <source>
        <dbReference type="EMBL" id="KAF8714604.1"/>
    </source>
</evidence>
<dbReference type="PANTHER" id="PTHR40469:SF2">
    <property type="entry name" value="GALACTOSE-BINDING DOMAIN-LIKE SUPERFAMILY PROTEIN"/>
    <property type="match status" value="1"/>
</dbReference>
<evidence type="ECO:0000256" key="1">
    <source>
        <dbReference type="SAM" id="MobiDB-lite"/>
    </source>
</evidence>
<sequence length="675" mass="71191">MVFLPVSAVLALGAFVAAQESSTDYQNPKLAKVLLYTYTDGFRHDSIPTAIQQLQVWAPYYNISFDATEDQTKFRTDNLAQYDALLFVHSSGNIFDTQGQTAFADYLAKGGNYAAIHAASAAYLEKPWAPWTQSLGATFDHHPARQTATFVKETTGHPATNPTPDRWTFDEEVYSFTTDPRKLGAKLLFSVDESTYKENNVVAAQGKPHPIAWYQDYAAGAVIKTGGPGPGVPGRSFYSSLGHNNSTWMDSTFMKHVMGGLTWTLASNTTRVASGLYGGAQPTVHTGASSNVTSAAVAAWAPVLGSDQTAPPPPPPKTTSTSSAGPESTSGVNTSSSSSAGVRLGMQLGAWGVVAGASGAQLQVWAPYYNISFDATEDQTKFRTDNLAQYDALLFVHSSGNIFDTQGQTAFADYLAKGGNYAAIHAASAAYLEKPWAPWTQSLGATFDHHPARQTATFVKETTGHPATNPTPDRWTFDEEVYSFTTDPRKLGAKLLFSVDESTYKENNVVAAQGKPHPIAWYQDYAAGAVIKTGGPGPGVPGRSFYSSLGHNNSTWMDSTFMKHVMGGLTWTLASNTTRVASGLYGGAQPTVHAGASSNVTSAAVAAWAPVLGSDQTAPPPPPPKTTPTSSAGPESTSGANTSSSSSSAGVRPGMQLGAWGVVAGALGAVFALSL</sequence>
<feature type="compositionally biased region" description="Low complexity" evidence="1">
    <location>
        <begin position="636"/>
        <end position="650"/>
    </location>
</feature>
<accession>A0A8H7I4F4</accession>
<feature type="region of interest" description="Disordered" evidence="1">
    <location>
        <begin position="304"/>
        <end position="338"/>
    </location>
</feature>
<feature type="region of interest" description="Disordered" evidence="1">
    <location>
        <begin position="612"/>
        <end position="651"/>
    </location>
</feature>
<feature type="non-terminal residue" evidence="4">
    <location>
        <position position="675"/>
    </location>
</feature>
<dbReference type="AlphaFoldDB" id="A0A8H7I4F4"/>
<dbReference type="InterPro" id="IPR029062">
    <property type="entry name" value="Class_I_gatase-like"/>
</dbReference>
<protein>
    <submittedName>
        <fullName evidence="4">Class I glutamine amidotransferase-like protein</fullName>
    </submittedName>
</protein>
<dbReference type="InterPro" id="IPR029010">
    <property type="entry name" value="ThuA-like"/>
</dbReference>
<keyword evidence="2" id="KW-0732">Signal</keyword>
<dbReference type="Pfam" id="PF06283">
    <property type="entry name" value="ThuA"/>
    <property type="match status" value="2"/>
</dbReference>
<reference evidence="4" key="1">
    <citation type="submission" date="2020-09" db="EMBL/GenBank/DDBJ databases">
        <title>Comparative genome analyses of four rice-infecting Rhizoctonia solani isolates reveal extensive enrichment of homogalacturonan modification genes.</title>
        <authorList>
            <person name="Lee D.-Y."/>
            <person name="Jeon J."/>
            <person name="Kim K.-T."/>
            <person name="Cheong K."/>
            <person name="Song H."/>
            <person name="Choi G."/>
            <person name="Ko J."/>
            <person name="Opiyo S.O."/>
            <person name="Zuo S."/>
            <person name="Madhav S."/>
            <person name="Lee Y.-H."/>
            <person name="Wang G.-L."/>
        </authorList>
    </citation>
    <scope>NUCLEOTIDE SEQUENCE</scope>
    <source>
        <strain evidence="4">AG1-IA WGL</strain>
    </source>
</reference>
<feature type="domain" description="ThuA-like" evidence="3">
    <location>
        <begin position="369"/>
        <end position="572"/>
    </location>
</feature>
<dbReference type="Proteomes" id="UP000602905">
    <property type="component" value="Unassembled WGS sequence"/>
</dbReference>
<feature type="domain" description="ThuA-like" evidence="3">
    <location>
        <begin position="32"/>
        <end position="264"/>
    </location>
</feature>
<dbReference type="EMBL" id="JACYCD010000009">
    <property type="protein sequence ID" value="KAF8714604.1"/>
    <property type="molecule type" value="Genomic_DNA"/>
</dbReference>